<keyword evidence="14" id="KW-1185">Reference proteome</keyword>
<sequence>MIRHRSLLASGYIRIGPWFLPVKQSGTADLKVKSDKLNDEAQVGFSFKFFLHGDSNVCTNVDLRRLSVLYTISKEDLHAAQQMQGGLRVVLGPFGVEAYLTGVVYKDNDKAIQKLLSEWKKLFPSSLISRYSKENGNLNMSTFNSDENKKGTEADFLDRMVEVIIGDFRAKFPLWFVFITERDRKLRINKSNMKLNGNATETISQINKRSDQVFDSFKLISTPYYVDIPTDTYCLKSNTNQSNNFCDSLLAGTNNGTRDDCSNDTHLNELLQRKSCNCPKCQHINMKKHLKSNNLNCISSYNPFTGKGKDRSSEKEKGKYLKSSTPFHHRSSINLAQNVEFAITTCSLIQSTQQSTTSPVSSTVNGISNMNQQSNATPVTMSYKSPENTSSRLNTPGIESSPLSNFNLESTEHNTSPNVPKEETVSISTPTNIVSPKDKIGLETVSPNNSANMNLNNNLDNVNTNVKVNENITQNGDPIKSETVTIGQLTQTNTTSDISNGKLGNILKRSLLMKNMYEGEHDLRGGLLYDFTSESESWDLPPPKNRRTKDVCNINGYLIDLNKDFSDSYIVDEQLPELKQQQEHTTSYAYIDDELNSLVSKVNGTTVNTEQQQQQQEEVTQENVPQQIPENTMNGNANDLIINKLVNKIRSDHETTSILKSVTNSKYSRNDDDYGTSFDFDFCNSSGDESNDNFQPPFTPKNINGTSTVIHHDGTDNFSSTLNNTSILGPAELSRMFPTPPSLEGMVSSPCNNSTFDGFYVYRPPMQSLFITSNKYAPLENVDCVNRSLPSNCYYKHNVKKQQQQQQQQTMKNFNMISAANSSQLNSNLVPNKPKPYMHMNTNKMSFPNSMIRNVRPPNVSMPTMNGNFMNRVRPSLNMQSQMFNFPPDNFNGNFRQNSPSINIDPSLSPMPNNFMSSPVASFDNRKSPYPFGQVSINSPSSTNPFIPNSPMNNSYNSTMPSQKMSPMVGSTFYMNTNVENNANSGPPEINSLMFNLILSDSMFNLFRDHNFESCSICVCNMNIKGSDTGIYLPDSSQQSNYDYYPCTCGFSALTNRHLSQFSGLFYEDEVEITNIFYDPSEKGAETTESNELFDKDLRKALTDLDENFINLIISLSTTTYPSTSTFSKLIHCDNKLPFKTFNLNDNSLRLYERDPLKLLYKDLSEVVLMSLNMTRSDSAANVKPNSLLMNSHNYPLFMSRPVLHDWTFRSSNHPVSNQEVMFMLKTLQPIMQEAVQRKGSSNEVTYNTVKGPLTWRQFHRLAGRGTEYQCEPQPIPSLLAGYDKDCVVVSPFALKYWEYLSLEPYAIVRDIGYIVLVPELDDHHQSAVKNFFKELSTTYELLRFGRHFPLRKLFKDGFCVVGNGVKKNESVQIEEWYNNLGESNLAAKIKQYAQSCYNLIPNLSVYERSLFESPPNKVHSDSSHSNMNMNHNSSGGSSNNNNPASMNGNLSNSFMSNSSSSPSLSSSNNSSSFGNSSQRPMNNYPYMSNSSSNNINSNNNNNNNSSDNPMDRGQSEVDNHTSSANDPSICQVSTALQPYEDEDDEHKYPVIVIYIVDPFAAYGKEASRLGCIGLLKSFSNMVKYLPENIRNNVHLQLISIDTILNDDKDFRNISRQDQLKELSFSIYSQCKQQLIFQPNVKSLTGLGPAASFEVFLKEKDADYNKIQLYTTPFILAPLKDKQTELGEMFGDRREKSQILYCCYCLSEDQKWLLVSCTNDKGDIVQSKIININIPNRRLRRNASVRRFGLDKLMNFVQTVMSESVLPWRLVIGRLGRIGHGELKDWTSLLSKKSLLKYSRQLRELCGQCRDLGPHDQPAIYSACLISLEADTSLRVFPNYFTPDERFSSSCNTCSLSTPEDASCTHILVFPTSATTQSSHANFNLMDGMDAIGANLGEEFFTSLEETDLQVGEDDLDFDNFWNDALLADGNGRDGPQPDSPGNRQSFGASNHKNSNLLDDQDEPAQLLQQPLALAFYVSTARTGPLPRWFWANSPHLENTCPVFLKSALLIHTPFVQQNTDDLLHSNNRDCHPLDSSLTTDVLRCALEGYNSLSWLTLNPVSNDRMSCLPLHIQALMQLYHSVQALI</sequence>
<keyword evidence="4 9" id="KW-0678">Repressor</keyword>
<evidence type="ECO:0000259" key="11">
    <source>
        <dbReference type="Pfam" id="PF06333"/>
    </source>
</evidence>
<feature type="region of interest" description="Disordered" evidence="10">
    <location>
        <begin position="1414"/>
        <end position="1531"/>
    </location>
</feature>
<evidence type="ECO:0000256" key="8">
    <source>
        <dbReference type="ARBA" id="ARBA00023242"/>
    </source>
</evidence>
<keyword evidence="5 9" id="KW-0805">Transcription regulation</keyword>
<evidence type="ECO:0000313" key="13">
    <source>
        <dbReference type="EMBL" id="KAJ6216195.1"/>
    </source>
</evidence>
<accession>A0A9Q0LZ03</accession>
<comment type="similarity">
    <text evidence="2 9">Belongs to the Mediator complex subunit 13 family.</text>
</comment>
<comment type="caution">
    <text evidence="13">The sequence shown here is derived from an EMBL/GenBank/DDBJ whole genome shotgun (WGS) entry which is preliminary data.</text>
</comment>
<evidence type="ECO:0000256" key="7">
    <source>
        <dbReference type="ARBA" id="ARBA00023163"/>
    </source>
</evidence>
<dbReference type="GO" id="GO:0003713">
    <property type="term" value="F:transcription coactivator activity"/>
    <property type="evidence" value="ECO:0007669"/>
    <property type="project" value="TreeGrafter"/>
</dbReference>
<feature type="compositionally biased region" description="Polar residues" evidence="10">
    <location>
        <begin position="689"/>
        <end position="709"/>
    </location>
</feature>
<keyword evidence="6 9" id="KW-0010">Activator</keyword>
<dbReference type="GO" id="GO:0016592">
    <property type="term" value="C:mediator complex"/>
    <property type="evidence" value="ECO:0007669"/>
    <property type="project" value="InterPro"/>
</dbReference>
<evidence type="ECO:0000256" key="6">
    <source>
        <dbReference type="ARBA" id="ARBA00023159"/>
    </source>
</evidence>
<comment type="function">
    <text evidence="9">Component of the Mediator complex, a coactivator involved in regulated transcription of nearly all RNA polymerase II-dependent genes. Mediator functions as a bridge to convey information from gene-specific regulatory proteins to the basal RNA polymerase II transcription machinery. Mediator is recruited to promoters by direct interactions with regulatory proteins and serves as a scaffold for the assembly of a functional preinitiation complex with RNA polymerase II and the general transcription factors.</text>
</comment>
<dbReference type="PANTHER" id="PTHR48249">
    <property type="entry name" value="MEDIATOR OF RNA POLYMERASE II TRANSCRIPTION SUBUNIT 13"/>
    <property type="match status" value="1"/>
</dbReference>
<feature type="domain" description="Mediator complex subunit Med13 C-terminal" evidence="11">
    <location>
        <begin position="1670"/>
        <end position="2076"/>
    </location>
</feature>
<gene>
    <name evidence="13" type="ORF">RDWZM_007352</name>
</gene>
<evidence type="ECO:0000256" key="5">
    <source>
        <dbReference type="ARBA" id="ARBA00023015"/>
    </source>
</evidence>
<feature type="compositionally biased region" description="Low complexity" evidence="10">
    <location>
        <begin position="1424"/>
        <end position="1509"/>
    </location>
</feature>
<evidence type="ECO:0000256" key="2">
    <source>
        <dbReference type="ARBA" id="ARBA00009354"/>
    </source>
</evidence>
<protein>
    <recommendedName>
        <fullName evidence="3 9">Mediator of RNA polymerase II transcription subunit 13</fullName>
    </recommendedName>
</protein>
<evidence type="ECO:0000256" key="9">
    <source>
        <dbReference type="RuleBase" id="RU364134"/>
    </source>
</evidence>
<feature type="compositionally biased region" description="Basic and acidic residues" evidence="10">
    <location>
        <begin position="1510"/>
        <end position="1520"/>
    </location>
</feature>
<proteinExistence type="inferred from homology"/>
<evidence type="ECO:0000256" key="10">
    <source>
        <dbReference type="SAM" id="MobiDB-lite"/>
    </source>
</evidence>
<dbReference type="EMBL" id="JAPWDV010000003">
    <property type="protein sequence ID" value="KAJ6216195.1"/>
    <property type="molecule type" value="Genomic_DNA"/>
</dbReference>
<feature type="region of interest" description="Disordered" evidence="10">
    <location>
        <begin position="689"/>
        <end position="717"/>
    </location>
</feature>
<evidence type="ECO:0000313" key="14">
    <source>
        <dbReference type="Proteomes" id="UP001142055"/>
    </source>
</evidence>
<evidence type="ECO:0000256" key="3">
    <source>
        <dbReference type="ARBA" id="ARBA00019618"/>
    </source>
</evidence>
<feature type="region of interest" description="Disordered" evidence="10">
    <location>
        <begin position="369"/>
        <end position="399"/>
    </location>
</feature>
<dbReference type="InterPro" id="IPR051139">
    <property type="entry name" value="Mediator_complx_sub13"/>
</dbReference>
<reference evidence="13" key="1">
    <citation type="submission" date="2022-12" db="EMBL/GenBank/DDBJ databases">
        <title>Genome assemblies of Blomia tropicalis.</title>
        <authorList>
            <person name="Cui Y."/>
        </authorList>
    </citation>
    <scope>NUCLEOTIDE SEQUENCE</scope>
    <source>
        <tissue evidence="13">Adult mites</tissue>
    </source>
</reference>
<dbReference type="GO" id="GO:0045944">
    <property type="term" value="P:positive regulation of transcription by RNA polymerase II"/>
    <property type="evidence" value="ECO:0007669"/>
    <property type="project" value="TreeGrafter"/>
</dbReference>
<dbReference type="PANTHER" id="PTHR48249:SF3">
    <property type="entry name" value="MEDIATOR OF RNA POLYMERASE II TRANSCRIPTION SUBUNIT 13"/>
    <property type="match status" value="1"/>
</dbReference>
<dbReference type="InterPro" id="IPR009401">
    <property type="entry name" value="Med13_C"/>
</dbReference>
<feature type="compositionally biased region" description="Polar residues" evidence="10">
    <location>
        <begin position="1940"/>
        <end position="1956"/>
    </location>
</feature>
<evidence type="ECO:0000256" key="1">
    <source>
        <dbReference type="ARBA" id="ARBA00004123"/>
    </source>
</evidence>
<keyword evidence="8 9" id="KW-0539">Nucleus</keyword>
<feature type="compositionally biased region" description="Polar residues" evidence="10">
    <location>
        <begin position="1521"/>
        <end position="1531"/>
    </location>
</feature>
<comment type="subunit">
    <text evidence="9">Component of the Mediator complex.</text>
</comment>
<evidence type="ECO:0000259" key="12">
    <source>
        <dbReference type="Pfam" id="PF18296"/>
    </source>
</evidence>
<dbReference type="InterPro" id="IPR041285">
    <property type="entry name" value="MID_MedPIWI"/>
</dbReference>
<feature type="region of interest" description="Disordered" evidence="10">
    <location>
        <begin position="306"/>
        <end position="325"/>
    </location>
</feature>
<evidence type="ECO:0000256" key="4">
    <source>
        <dbReference type="ARBA" id="ARBA00022491"/>
    </source>
</evidence>
<feature type="region of interest" description="Disordered" evidence="10">
    <location>
        <begin position="1927"/>
        <end position="1959"/>
    </location>
</feature>
<name>A0A9Q0LZ03_BLOTA</name>
<keyword evidence="7 9" id="KW-0804">Transcription</keyword>
<dbReference type="Pfam" id="PF06333">
    <property type="entry name" value="Med13_C"/>
    <property type="match status" value="1"/>
</dbReference>
<feature type="domain" description="MID" evidence="12">
    <location>
        <begin position="1310"/>
        <end position="1632"/>
    </location>
</feature>
<dbReference type="Pfam" id="PF18296">
    <property type="entry name" value="MID_MedPIWI"/>
    <property type="match status" value="1"/>
</dbReference>
<feature type="compositionally biased region" description="Basic and acidic residues" evidence="10">
    <location>
        <begin position="307"/>
        <end position="319"/>
    </location>
</feature>
<comment type="subcellular location">
    <subcellularLocation>
        <location evidence="1 9">Nucleus</location>
    </subcellularLocation>
</comment>
<dbReference type="Proteomes" id="UP001142055">
    <property type="component" value="Chromosome 3"/>
</dbReference>
<organism evidence="13 14">
    <name type="scientific">Blomia tropicalis</name>
    <name type="common">Mite</name>
    <dbReference type="NCBI Taxonomy" id="40697"/>
    <lineage>
        <taxon>Eukaryota</taxon>
        <taxon>Metazoa</taxon>
        <taxon>Ecdysozoa</taxon>
        <taxon>Arthropoda</taxon>
        <taxon>Chelicerata</taxon>
        <taxon>Arachnida</taxon>
        <taxon>Acari</taxon>
        <taxon>Acariformes</taxon>
        <taxon>Sarcoptiformes</taxon>
        <taxon>Astigmata</taxon>
        <taxon>Glycyphagoidea</taxon>
        <taxon>Echimyopodidae</taxon>
        <taxon>Blomia</taxon>
    </lineage>
</organism>